<evidence type="ECO:0000313" key="1">
    <source>
        <dbReference type="EMBL" id="CAQ71594.1"/>
    </source>
</evidence>
<gene>
    <name evidence="1" type="ordered locus">RALTA_B0983</name>
</gene>
<sequence length="145" mass="16777">MVYEFFFAFSRMELALKERRLLEHEKEDAKAKPGWSAFVEMFEADYVQSAEGMALIEARPKCQFVGPDQSLVWRELRADPNRSELANTVDALQVVRNNLFHGGKHGEKSWDDPERIDRLLTLGKVVLQQLANLHDDIRAEFLDEV</sequence>
<dbReference type="Proteomes" id="UP000001692">
    <property type="component" value="Chromosome 2"/>
</dbReference>
<proteinExistence type="predicted"/>
<organism evidence="1 2">
    <name type="scientific">Cupriavidus taiwanensis (strain DSM 17343 / BCRC 17206 / CCUG 44338 / CIP 107171 / LMG 19424 / R1)</name>
    <name type="common">Ralstonia taiwanensis (strain LMG 19424)</name>
    <dbReference type="NCBI Taxonomy" id="977880"/>
    <lineage>
        <taxon>Bacteria</taxon>
        <taxon>Pseudomonadati</taxon>
        <taxon>Pseudomonadota</taxon>
        <taxon>Betaproteobacteria</taxon>
        <taxon>Burkholderiales</taxon>
        <taxon>Burkholderiaceae</taxon>
        <taxon>Cupriavidus</taxon>
    </lineage>
</organism>
<accession>B3R9L9</accession>
<dbReference type="eggNOG" id="ENOG5033ENQ">
    <property type="taxonomic scope" value="Bacteria"/>
</dbReference>
<dbReference type="AlphaFoldDB" id="B3R9L9"/>
<dbReference type="HOGENOM" id="CLU_145957_0_0_4"/>
<evidence type="ECO:0000313" key="2">
    <source>
        <dbReference type="Proteomes" id="UP000001692"/>
    </source>
</evidence>
<reference evidence="1 2" key="1">
    <citation type="journal article" date="2008" name="Genome Res.">
        <title>Genome sequence of the beta-rhizobium Cupriavidus taiwanensis and comparative genomics of rhizobia.</title>
        <authorList>
            <person name="Amadou C."/>
            <person name="Pascal G."/>
            <person name="Mangenot S."/>
            <person name="Glew M."/>
            <person name="Bontemps C."/>
            <person name="Capela D."/>
            <person name="Carrere S."/>
            <person name="Cruveiller S."/>
            <person name="Dossat C."/>
            <person name="Lajus A."/>
            <person name="Marchetti M."/>
            <person name="Poinsot V."/>
            <person name="Rouy Z."/>
            <person name="Servin B."/>
            <person name="Saad M."/>
            <person name="Schenowitz C."/>
            <person name="Barbe V."/>
            <person name="Batut J."/>
            <person name="Medigue C."/>
            <person name="Masson-Boivin C."/>
        </authorList>
    </citation>
    <scope>NUCLEOTIDE SEQUENCE [LARGE SCALE GENOMIC DNA]</scope>
    <source>
        <strain evidence="2">DSM 17343 / BCRC 17206 / CCUG 44338 / CIP 107171 / LMG 19424 / R1</strain>
    </source>
</reference>
<keyword evidence="2" id="KW-1185">Reference proteome</keyword>
<dbReference type="EMBL" id="CU633750">
    <property type="protein sequence ID" value="CAQ71594.1"/>
    <property type="molecule type" value="Genomic_DNA"/>
</dbReference>
<protein>
    <recommendedName>
        <fullName evidence="3">RiboL-PSP-HEPN domain-containing protein</fullName>
    </recommendedName>
</protein>
<dbReference type="KEGG" id="cti:RALTA_B0983"/>
<evidence type="ECO:0008006" key="3">
    <source>
        <dbReference type="Google" id="ProtNLM"/>
    </source>
</evidence>
<name>B3R9L9_CUPTR</name>